<accession>A0A0B7IK75</accession>
<name>A0A0B7IK75_9FLAO</name>
<evidence type="ECO:0000313" key="2">
    <source>
        <dbReference type="EMBL" id="CEN50979.1"/>
    </source>
</evidence>
<feature type="transmembrane region" description="Helical" evidence="1">
    <location>
        <begin position="21"/>
        <end position="45"/>
    </location>
</feature>
<gene>
    <name evidence="2" type="ORF">CCAN11_2230011</name>
</gene>
<keyword evidence="1" id="KW-1133">Transmembrane helix</keyword>
<dbReference type="Proteomes" id="UP000039370">
    <property type="component" value="Unassembled WGS sequence"/>
</dbReference>
<evidence type="ECO:0000256" key="1">
    <source>
        <dbReference type="SAM" id="Phobius"/>
    </source>
</evidence>
<reference evidence="3" key="1">
    <citation type="submission" date="2015-01" db="EMBL/GenBank/DDBJ databases">
        <authorList>
            <person name="MANFREDI Pablo"/>
        </authorList>
    </citation>
    <scope>NUCLEOTIDE SEQUENCE [LARGE SCALE GENOMIC DNA]</scope>
    <source>
        <strain evidence="3">Cc11</strain>
    </source>
</reference>
<keyword evidence="1" id="KW-0472">Membrane</keyword>
<organism evidence="2 3">
    <name type="scientific">Capnocytophaga canimorsus</name>
    <dbReference type="NCBI Taxonomy" id="28188"/>
    <lineage>
        <taxon>Bacteria</taxon>
        <taxon>Pseudomonadati</taxon>
        <taxon>Bacteroidota</taxon>
        <taxon>Flavobacteriia</taxon>
        <taxon>Flavobacteriales</taxon>
        <taxon>Flavobacteriaceae</taxon>
        <taxon>Capnocytophaga</taxon>
    </lineage>
</organism>
<sequence>MAGALYQPARPSTTVCKSVYICLYYLFFGCFFVTLSVTLILKIGFLGWGVPFSWAHANGRSAGPKAVVFGHKKSPKKGLFYWVYGSFLVPFCTP</sequence>
<dbReference type="AlphaFoldDB" id="A0A0B7IK75"/>
<proteinExistence type="predicted"/>
<evidence type="ECO:0000313" key="3">
    <source>
        <dbReference type="Proteomes" id="UP000039370"/>
    </source>
</evidence>
<protein>
    <submittedName>
        <fullName evidence="2">Uncharacterized protein</fullName>
    </submittedName>
</protein>
<keyword evidence="1" id="KW-0812">Transmembrane</keyword>
<dbReference type="EMBL" id="CDOK01000139">
    <property type="protein sequence ID" value="CEN50979.1"/>
    <property type="molecule type" value="Genomic_DNA"/>
</dbReference>